<evidence type="ECO:0008006" key="6">
    <source>
        <dbReference type="Google" id="ProtNLM"/>
    </source>
</evidence>
<evidence type="ECO:0000313" key="4">
    <source>
        <dbReference type="EMBL" id="CAL0303390.1"/>
    </source>
</evidence>
<dbReference type="InterPro" id="IPR050872">
    <property type="entry name" value="PPR_P_subfamily"/>
</dbReference>
<comment type="caution">
    <text evidence="4">The sequence shown here is derived from an EMBL/GenBank/DDBJ whole genome shotgun (WGS) entry which is preliminary data.</text>
</comment>
<dbReference type="Proteomes" id="UP001497480">
    <property type="component" value="Unassembled WGS sequence"/>
</dbReference>
<keyword evidence="2" id="KW-0677">Repeat</keyword>
<proteinExistence type="inferred from homology"/>
<dbReference type="PANTHER" id="PTHR46128:SF82">
    <property type="entry name" value="PENTACOTRIPEPTIDE-REPEAT REGION OF PRORP DOMAIN-CONTAINING PROTEIN"/>
    <property type="match status" value="1"/>
</dbReference>
<dbReference type="PANTHER" id="PTHR46128">
    <property type="entry name" value="MITOCHONDRIAL GROUP I INTRON SPLICING FACTOR CCM1"/>
    <property type="match status" value="1"/>
</dbReference>
<reference evidence="4 5" key="1">
    <citation type="submission" date="2024-03" db="EMBL/GenBank/DDBJ databases">
        <authorList>
            <person name="Martinez-Hernandez J."/>
        </authorList>
    </citation>
    <scope>NUCLEOTIDE SEQUENCE [LARGE SCALE GENOMIC DNA]</scope>
</reference>
<dbReference type="PROSITE" id="PS51375">
    <property type="entry name" value="PPR"/>
    <property type="match status" value="2"/>
</dbReference>
<name>A0AAV1W253_LUPLU</name>
<evidence type="ECO:0000313" key="5">
    <source>
        <dbReference type="Proteomes" id="UP001497480"/>
    </source>
</evidence>
<dbReference type="EMBL" id="CAXHTB010000003">
    <property type="protein sequence ID" value="CAL0303390.1"/>
    <property type="molecule type" value="Genomic_DNA"/>
</dbReference>
<evidence type="ECO:0000256" key="1">
    <source>
        <dbReference type="ARBA" id="ARBA00007626"/>
    </source>
</evidence>
<evidence type="ECO:0000256" key="3">
    <source>
        <dbReference type="PROSITE-ProRule" id="PRU00708"/>
    </source>
</evidence>
<dbReference type="AlphaFoldDB" id="A0AAV1W253"/>
<evidence type="ECO:0000256" key="2">
    <source>
        <dbReference type="ARBA" id="ARBA00022737"/>
    </source>
</evidence>
<gene>
    <name evidence="4" type="ORF">LLUT_LOCUS4450</name>
</gene>
<dbReference type="NCBIfam" id="TIGR00756">
    <property type="entry name" value="PPR"/>
    <property type="match status" value="2"/>
</dbReference>
<keyword evidence="5" id="KW-1185">Reference proteome</keyword>
<feature type="repeat" description="PPR" evidence="3">
    <location>
        <begin position="128"/>
        <end position="162"/>
    </location>
</feature>
<protein>
    <recommendedName>
        <fullName evidence="6">Pentatricopeptide repeat-containing protein</fullName>
    </recommendedName>
</protein>
<organism evidence="4 5">
    <name type="scientific">Lupinus luteus</name>
    <name type="common">European yellow lupine</name>
    <dbReference type="NCBI Taxonomy" id="3873"/>
    <lineage>
        <taxon>Eukaryota</taxon>
        <taxon>Viridiplantae</taxon>
        <taxon>Streptophyta</taxon>
        <taxon>Embryophyta</taxon>
        <taxon>Tracheophyta</taxon>
        <taxon>Spermatophyta</taxon>
        <taxon>Magnoliopsida</taxon>
        <taxon>eudicotyledons</taxon>
        <taxon>Gunneridae</taxon>
        <taxon>Pentapetalae</taxon>
        <taxon>rosids</taxon>
        <taxon>fabids</taxon>
        <taxon>Fabales</taxon>
        <taxon>Fabaceae</taxon>
        <taxon>Papilionoideae</taxon>
        <taxon>50 kb inversion clade</taxon>
        <taxon>genistoids sensu lato</taxon>
        <taxon>core genistoids</taxon>
        <taxon>Genisteae</taxon>
        <taxon>Lupinus</taxon>
    </lineage>
</organism>
<dbReference type="InterPro" id="IPR002885">
    <property type="entry name" value="PPR_rpt"/>
</dbReference>
<sequence length="223" mass="25056">MCVDTSECFDSNEDESYNQRKLSPRIQLKIDVKRILDVLRQDVPEFDFRLVLDKLHTRPSAALIFAECGELKAMWRLVDEMIEKGDPASARTFDILICTCGEAGFARRLVGNKLLAAHNILIHMRETDVVAYTVMIRGYVVTGEVEKAEEKFNEMISRGQIPNVFTYNSMSGGLCLGGKFDEAFSMLNEMETEAIKSAVMFSVKIEKCVPLLSGFRFAGSFVG</sequence>
<dbReference type="InterPro" id="IPR011990">
    <property type="entry name" value="TPR-like_helical_dom_sf"/>
</dbReference>
<accession>A0AAV1W253</accession>
<dbReference type="Gene3D" id="1.25.40.10">
    <property type="entry name" value="Tetratricopeptide repeat domain"/>
    <property type="match status" value="1"/>
</dbReference>
<dbReference type="Pfam" id="PF13041">
    <property type="entry name" value="PPR_2"/>
    <property type="match status" value="1"/>
</dbReference>
<feature type="repeat" description="PPR" evidence="3">
    <location>
        <begin position="163"/>
        <end position="197"/>
    </location>
</feature>
<comment type="similarity">
    <text evidence="1">Belongs to the PPR family. P subfamily.</text>
</comment>